<gene>
    <name evidence="2" type="ORF">NCTC10115_00756</name>
</gene>
<dbReference type="AlphaFoldDB" id="A0A3B0PC51"/>
<accession>A0A3B0PC51</accession>
<feature type="non-terminal residue" evidence="2">
    <location>
        <position position="62"/>
    </location>
</feature>
<feature type="compositionally biased region" description="Basic and acidic residues" evidence="1">
    <location>
        <begin position="29"/>
        <end position="39"/>
    </location>
</feature>
<name>A0A3B0PC51_MYCGL</name>
<feature type="compositionally biased region" description="Acidic residues" evidence="1">
    <location>
        <begin position="46"/>
        <end position="62"/>
    </location>
</feature>
<dbReference type="EMBL" id="LS991952">
    <property type="protein sequence ID" value="SYV94432.1"/>
    <property type="molecule type" value="Genomic_DNA"/>
</dbReference>
<dbReference type="Proteomes" id="UP000260136">
    <property type="component" value="Chromosome"/>
</dbReference>
<sequence>MNQANETRLFDDTLDDQLEESVSTQSTDDGERLFDDNKEPSFTAGLDEEVQSEPQPEEDLSW</sequence>
<feature type="region of interest" description="Disordered" evidence="1">
    <location>
        <begin position="1"/>
        <end position="62"/>
    </location>
</feature>
<evidence type="ECO:0000313" key="2">
    <source>
        <dbReference type="EMBL" id="SYV94432.1"/>
    </source>
</evidence>
<proteinExistence type="predicted"/>
<protein>
    <submittedName>
        <fullName evidence="2">Terminal organelle assembly protein TopJ</fullName>
    </submittedName>
</protein>
<reference evidence="3" key="1">
    <citation type="submission" date="2018-06" db="EMBL/GenBank/DDBJ databases">
        <authorList>
            <consortium name="Pathogen Informatics"/>
        </authorList>
    </citation>
    <scope>NUCLEOTIDE SEQUENCE [LARGE SCALE GENOMIC DNA]</scope>
    <source>
        <strain evidence="3">NCTC10115</strain>
    </source>
</reference>
<evidence type="ECO:0000313" key="3">
    <source>
        <dbReference type="Proteomes" id="UP000260136"/>
    </source>
</evidence>
<organism evidence="2 3">
    <name type="scientific">Mycoplasmoides gallisepticum</name>
    <name type="common">Mycoplasma gallisepticum</name>
    <dbReference type="NCBI Taxonomy" id="2096"/>
    <lineage>
        <taxon>Bacteria</taxon>
        <taxon>Bacillati</taxon>
        <taxon>Mycoplasmatota</taxon>
        <taxon>Mycoplasmoidales</taxon>
        <taxon>Mycoplasmoidaceae</taxon>
        <taxon>Mycoplasmoides</taxon>
    </lineage>
</organism>
<evidence type="ECO:0000256" key="1">
    <source>
        <dbReference type="SAM" id="MobiDB-lite"/>
    </source>
</evidence>